<dbReference type="InterPro" id="IPR000667">
    <property type="entry name" value="Peptidase_S13"/>
</dbReference>
<dbReference type="EMBL" id="JACOGC010000003">
    <property type="protein sequence ID" value="MBC3885226.1"/>
    <property type="molecule type" value="Genomic_DNA"/>
</dbReference>
<reference evidence="4 5" key="1">
    <citation type="submission" date="2020-08" db="EMBL/GenBank/DDBJ databases">
        <title>Novel species isolated from subtropical streams in China.</title>
        <authorList>
            <person name="Lu H."/>
        </authorList>
    </citation>
    <scope>NUCLEOTIDE SEQUENCE [LARGE SCALE GENOMIC DNA]</scope>
    <source>
        <strain evidence="4 5">FT31W</strain>
    </source>
</reference>
<dbReference type="Gene3D" id="3.50.80.20">
    <property type="entry name" value="D-Ala-D-Ala carboxypeptidase C, peptidase S13"/>
    <property type="match status" value="1"/>
</dbReference>
<feature type="chain" id="PRO_5045675012" evidence="3">
    <location>
        <begin position="20"/>
        <end position="477"/>
    </location>
</feature>
<evidence type="ECO:0000256" key="1">
    <source>
        <dbReference type="ARBA" id="ARBA00006096"/>
    </source>
</evidence>
<proteinExistence type="inferred from homology"/>
<comment type="similarity">
    <text evidence="1">Belongs to the peptidase S13 family.</text>
</comment>
<feature type="signal peptide" evidence="3">
    <location>
        <begin position="1"/>
        <end position="19"/>
    </location>
</feature>
<dbReference type="PRINTS" id="PR00922">
    <property type="entry name" value="DADACBPTASE3"/>
</dbReference>
<dbReference type="Proteomes" id="UP000613113">
    <property type="component" value="Unassembled WGS sequence"/>
</dbReference>
<organism evidence="4 5">
    <name type="scientific">Undibacterium griseum</name>
    <dbReference type="NCBI Taxonomy" id="2762295"/>
    <lineage>
        <taxon>Bacteria</taxon>
        <taxon>Pseudomonadati</taxon>
        <taxon>Pseudomonadota</taxon>
        <taxon>Betaproteobacteria</taxon>
        <taxon>Burkholderiales</taxon>
        <taxon>Oxalobacteraceae</taxon>
        <taxon>Undibacterium</taxon>
    </lineage>
</organism>
<dbReference type="RefSeq" id="WP_186862821.1">
    <property type="nucleotide sequence ID" value="NZ_JACOGC010000003.1"/>
</dbReference>
<evidence type="ECO:0000256" key="3">
    <source>
        <dbReference type="SAM" id="SignalP"/>
    </source>
</evidence>
<dbReference type="GO" id="GO:0009002">
    <property type="term" value="F:serine-type D-Ala-D-Ala carboxypeptidase activity"/>
    <property type="evidence" value="ECO:0007669"/>
    <property type="project" value="UniProtKB-EC"/>
</dbReference>
<dbReference type="NCBIfam" id="TIGR00666">
    <property type="entry name" value="PBP4"/>
    <property type="match status" value="1"/>
</dbReference>
<accession>A0ABR6YMZ2</accession>
<keyword evidence="4" id="KW-0121">Carboxypeptidase</keyword>
<dbReference type="InterPro" id="IPR012338">
    <property type="entry name" value="Beta-lactam/transpept-like"/>
</dbReference>
<comment type="caution">
    <text evidence="4">The sequence shown here is derived from an EMBL/GenBank/DDBJ whole genome shotgun (WGS) entry which is preliminary data.</text>
</comment>
<dbReference type="SUPFAM" id="SSF56601">
    <property type="entry name" value="beta-lactamase/transpeptidase-like"/>
    <property type="match status" value="1"/>
</dbReference>
<gene>
    <name evidence="4" type="primary">dacB</name>
    <name evidence="4" type="ORF">H8K27_08815</name>
</gene>
<dbReference type="Gene3D" id="3.40.710.10">
    <property type="entry name" value="DD-peptidase/beta-lactamase superfamily"/>
    <property type="match status" value="2"/>
</dbReference>
<keyword evidence="3" id="KW-0732">Signal</keyword>
<dbReference type="EC" id="3.4.16.4" evidence="4"/>
<dbReference type="Pfam" id="PF02113">
    <property type="entry name" value="Peptidase_S13"/>
    <property type="match status" value="1"/>
</dbReference>
<keyword evidence="4" id="KW-0645">Protease</keyword>
<name>A0ABR6YMZ2_9BURK</name>
<protein>
    <submittedName>
        <fullName evidence="4">D-alanyl-D-alanine carboxypeptidase/D-alanyl-D-alanine-endopeptidase</fullName>
        <ecNumber evidence="4">3.4.16.4</ecNumber>
    </submittedName>
</protein>
<dbReference type="PANTHER" id="PTHR30023:SF0">
    <property type="entry name" value="PENICILLIN-SENSITIVE CARBOXYPEPTIDASE A"/>
    <property type="match status" value="1"/>
</dbReference>
<evidence type="ECO:0000256" key="2">
    <source>
        <dbReference type="ARBA" id="ARBA00022801"/>
    </source>
</evidence>
<evidence type="ECO:0000313" key="5">
    <source>
        <dbReference type="Proteomes" id="UP000613113"/>
    </source>
</evidence>
<sequence>MLKTALHLLCLAVSSVALAQTSDTNLPASAQRIFEQLNISHRAISIVVLPVGADKTVLSLNPEAGFSPASTMKLLTSLVALEELGPAFRWKTQLLTDSPVRKDVLNGDLYLRGGGDPDLSWEKFGVMLRALRNQGIRKIRGNLILDRSYFQPSRPDLGAPAFDEFPDAYYNVIPDPLLINSNLSSIGIESTGEKIETHLLTPLDKISFSNHLRFNDKSCAEWESEWKIPQISMQRRDQIDILLRGGFPRYCKITAHLNLLDRNQYIAHLFRRLWQEMGGSWQGQVQDGTAPEDAIVLHEHPSATLAETLRTVNKQSDNSMARMLYLTLGAESPQKTEDHLQAASLRIHRWLQQHQINDSGLVLENGSGLSRTEKISASQMAAVLQAGMRSNWNAEFLSSLPIAALDGTMRKRLKGSAAEQRARIKTGSLRDTTAIAGYVRDNQDQSWVIVAMINSEFASKARPALDEILNWIAAGRP</sequence>
<dbReference type="PANTHER" id="PTHR30023">
    <property type="entry name" value="D-ALANYL-D-ALANINE CARBOXYPEPTIDASE"/>
    <property type="match status" value="1"/>
</dbReference>
<keyword evidence="2 4" id="KW-0378">Hydrolase</keyword>
<keyword evidence="5" id="KW-1185">Reference proteome</keyword>
<evidence type="ECO:0000313" key="4">
    <source>
        <dbReference type="EMBL" id="MBC3885226.1"/>
    </source>
</evidence>